<dbReference type="InterPro" id="IPR015943">
    <property type="entry name" value="WD40/YVTN_repeat-like_dom_sf"/>
</dbReference>
<dbReference type="Pfam" id="PF00400">
    <property type="entry name" value="WD40"/>
    <property type="match status" value="5"/>
</dbReference>
<keyword evidence="1 3" id="KW-0853">WD repeat</keyword>
<keyword evidence="2" id="KW-0677">Repeat</keyword>
<feature type="domain" description="F-box" evidence="4">
    <location>
        <begin position="37"/>
        <end position="83"/>
    </location>
</feature>
<dbReference type="InterPro" id="IPR001680">
    <property type="entry name" value="WD40_rpt"/>
</dbReference>
<dbReference type="Proteomes" id="UP000001064">
    <property type="component" value="Unassembled WGS sequence"/>
</dbReference>
<evidence type="ECO:0000256" key="3">
    <source>
        <dbReference type="PROSITE-ProRule" id="PRU00221"/>
    </source>
</evidence>
<dbReference type="SMART" id="SM00256">
    <property type="entry name" value="FBOX"/>
    <property type="match status" value="1"/>
</dbReference>
<name>F0ZJ37_DICPU</name>
<feature type="repeat" description="WD" evidence="3">
    <location>
        <begin position="207"/>
        <end position="248"/>
    </location>
</feature>
<evidence type="ECO:0000313" key="5">
    <source>
        <dbReference type="EMBL" id="EGC36042.1"/>
    </source>
</evidence>
<protein>
    <recommendedName>
        <fullName evidence="4">F-box domain-containing protein</fullName>
    </recommendedName>
</protein>
<dbReference type="RefSeq" id="XP_003287417.1">
    <property type="nucleotide sequence ID" value="XM_003287369.1"/>
</dbReference>
<accession>F0ZJ37</accession>
<dbReference type="Gene3D" id="1.20.1280.50">
    <property type="match status" value="1"/>
</dbReference>
<proteinExistence type="predicted"/>
<dbReference type="EMBL" id="GL871039">
    <property type="protein sequence ID" value="EGC36042.1"/>
    <property type="molecule type" value="Genomic_DNA"/>
</dbReference>
<dbReference type="InterPro" id="IPR036047">
    <property type="entry name" value="F-box-like_dom_sf"/>
</dbReference>
<dbReference type="PANTHER" id="PTHR19849:SF1">
    <property type="entry name" value="F-BOX_WD REPEAT-CONTAINING PROTEIN 7"/>
    <property type="match status" value="1"/>
</dbReference>
<feature type="repeat" description="WD" evidence="3">
    <location>
        <begin position="263"/>
        <end position="304"/>
    </location>
</feature>
<dbReference type="PROSITE" id="PS50082">
    <property type="entry name" value="WD_REPEATS_2"/>
    <property type="match status" value="2"/>
</dbReference>
<gene>
    <name evidence="5" type="ORF">DICPUDRAFT_32449</name>
</gene>
<dbReference type="InParanoid" id="F0ZJ37"/>
<evidence type="ECO:0000256" key="1">
    <source>
        <dbReference type="ARBA" id="ARBA00022574"/>
    </source>
</evidence>
<evidence type="ECO:0000313" key="6">
    <source>
        <dbReference type="Proteomes" id="UP000001064"/>
    </source>
</evidence>
<dbReference type="OrthoDB" id="19711at2759"/>
<sequence length="483" mass="55245">MINNHNNDILSSSSESKIKKKYKNNKKINQNLFSNDVDYIYNLPEEIFVKILSYLYEGDIFNCSLVSNYWYKVTQSDEVWLNIYKKISFHCQLLKQDYEFDFKSIMKSNDIAKSNWKNGKYKVKVFNNAHSEVPTSIKFTGKYIISSSNSAVKVWDYFKSEGIFTFKTKNPINVMELDIRNKKVIGGALNGFVNVFNLKTNEIEASFKGHQSFVSCLKSNHNSTIFCTGSKDKEIRLWTIDNNQYYTDDDQQENSSLRMIRLLGSHTKIITNVEWCNRNNNHLVSSGDKLIKLWDVETGQCITSLEGSSLNINPSCLSVKDGFIASGGEGNTVSIWDKRLDTPIKKIVTSDTIFYTLQYEPSLDSMVTGSFDFIRCFHVSSATLISTLNHKPALVSSAHYDPEKVISFGLDGIINVWNCNLDYSQSPNPAINNKCNYKIECQPLIRTTHVDETKIITGSYDNTIRIFDFTNDKKDESNKCTIM</sequence>
<dbReference type="FunFam" id="1.20.1280.50:FF:000156">
    <property type="entry name" value="Uncharacterized protein"/>
    <property type="match status" value="1"/>
</dbReference>
<dbReference type="OMA" id="SHEIAVC"/>
<evidence type="ECO:0000259" key="4">
    <source>
        <dbReference type="PROSITE" id="PS50181"/>
    </source>
</evidence>
<dbReference type="SUPFAM" id="SSF81383">
    <property type="entry name" value="F-box domain"/>
    <property type="match status" value="1"/>
</dbReference>
<dbReference type="eggNOG" id="KOG0281">
    <property type="taxonomic scope" value="Eukaryota"/>
</dbReference>
<dbReference type="InterPro" id="IPR036322">
    <property type="entry name" value="WD40_repeat_dom_sf"/>
</dbReference>
<keyword evidence="6" id="KW-1185">Reference proteome</keyword>
<dbReference type="PANTHER" id="PTHR19849">
    <property type="entry name" value="PHOSPHOLIPASE A-2-ACTIVATING PROTEIN"/>
    <property type="match status" value="1"/>
</dbReference>
<dbReference type="Gene3D" id="2.130.10.10">
    <property type="entry name" value="YVTN repeat-like/Quinoprotein amine dehydrogenase"/>
    <property type="match status" value="3"/>
</dbReference>
<evidence type="ECO:0000256" key="2">
    <source>
        <dbReference type="ARBA" id="ARBA00022737"/>
    </source>
</evidence>
<dbReference type="Pfam" id="PF12937">
    <property type="entry name" value="F-box-like"/>
    <property type="match status" value="1"/>
</dbReference>
<dbReference type="STRING" id="5786.F0ZJ37"/>
<dbReference type="VEuPathDB" id="AmoebaDB:DICPUDRAFT_32449"/>
<dbReference type="GeneID" id="10501384"/>
<dbReference type="SMART" id="SM00320">
    <property type="entry name" value="WD40"/>
    <property type="match status" value="7"/>
</dbReference>
<reference evidence="6" key="1">
    <citation type="journal article" date="2011" name="Genome Biol.">
        <title>Comparative genomics of the social amoebae Dictyostelium discoideum and Dictyostelium purpureum.</title>
        <authorList>
            <consortium name="US DOE Joint Genome Institute (JGI-PGF)"/>
            <person name="Sucgang R."/>
            <person name="Kuo A."/>
            <person name="Tian X."/>
            <person name="Salerno W."/>
            <person name="Parikh A."/>
            <person name="Feasley C.L."/>
            <person name="Dalin E."/>
            <person name="Tu H."/>
            <person name="Huang E."/>
            <person name="Barry K."/>
            <person name="Lindquist E."/>
            <person name="Shapiro H."/>
            <person name="Bruce D."/>
            <person name="Schmutz J."/>
            <person name="Salamov A."/>
            <person name="Fey P."/>
            <person name="Gaudet P."/>
            <person name="Anjard C."/>
            <person name="Babu M.M."/>
            <person name="Basu S."/>
            <person name="Bushmanova Y."/>
            <person name="van der Wel H."/>
            <person name="Katoh-Kurasawa M."/>
            <person name="Dinh C."/>
            <person name="Coutinho P.M."/>
            <person name="Saito T."/>
            <person name="Elias M."/>
            <person name="Schaap P."/>
            <person name="Kay R.R."/>
            <person name="Henrissat B."/>
            <person name="Eichinger L."/>
            <person name="Rivero F."/>
            <person name="Putnam N.H."/>
            <person name="West C.M."/>
            <person name="Loomis W.F."/>
            <person name="Chisholm R.L."/>
            <person name="Shaulsky G."/>
            <person name="Strassmann J.E."/>
            <person name="Queller D.C."/>
            <person name="Kuspa A."/>
            <person name="Grigoriev I.V."/>
        </authorList>
    </citation>
    <scope>NUCLEOTIDE SEQUENCE [LARGE SCALE GENOMIC DNA]</scope>
    <source>
        <strain evidence="6">QSDP1</strain>
    </source>
</reference>
<dbReference type="InterPro" id="IPR001810">
    <property type="entry name" value="F-box_dom"/>
</dbReference>
<organism evidence="5 6">
    <name type="scientific">Dictyostelium purpureum</name>
    <name type="common">Slime mold</name>
    <dbReference type="NCBI Taxonomy" id="5786"/>
    <lineage>
        <taxon>Eukaryota</taxon>
        <taxon>Amoebozoa</taxon>
        <taxon>Evosea</taxon>
        <taxon>Eumycetozoa</taxon>
        <taxon>Dictyostelia</taxon>
        <taxon>Dictyosteliales</taxon>
        <taxon>Dictyosteliaceae</taxon>
        <taxon>Dictyostelium</taxon>
    </lineage>
</organism>
<dbReference type="KEGG" id="dpp:DICPUDRAFT_32449"/>
<dbReference type="AlphaFoldDB" id="F0ZJ37"/>
<dbReference type="CDD" id="cd09917">
    <property type="entry name" value="F-box_SF"/>
    <property type="match status" value="1"/>
</dbReference>
<dbReference type="PROSITE" id="PS50181">
    <property type="entry name" value="FBOX"/>
    <property type="match status" value="1"/>
</dbReference>
<dbReference type="SUPFAM" id="SSF50978">
    <property type="entry name" value="WD40 repeat-like"/>
    <property type="match status" value="1"/>
</dbReference>
<dbReference type="PROSITE" id="PS50294">
    <property type="entry name" value="WD_REPEATS_REGION"/>
    <property type="match status" value="2"/>
</dbReference>